<keyword evidence="2" id="KW-1185">Reference proteome</keyword>
<dbReference type="Proteomes" id="UP000239772">
    <property type="component" value="Unassembled WGS sequence"/>
</dbReference>
<sequence length="319" mass="35750">MPAPLPVCFTPDRLYFVPAVFTAASLLAQDDADGLEILFVCEEADAAPGFERLDPRLRARITLLPVDWAAHVADLPTRGHFTSAVNRRLALHRVLPERCERFVSMDADMQVIRPGLASLASLDLRGLPLAAAYDMIFLKDFEDGPLTAEFRAYRGRLGLAPDTPYFNNGLTLVDRHAWTKARIPEQAAERLRGEPGRYPFLEQSALNSVIHGAFAPLSPRFNFMGDFLLLDLEDEIRPVVRHFVNRPKPWEPGYPGAAGHAQAYRDWLERSPWPELAGSARPSPATLDPTEKARFALFRERLRAFLGTVDFADGWKFAD</sequence>
<dbReference type="RefSeq" id="WP_106339646.1">
    <property type="nucleotide sequence ID" value="NZ_PVZS01000033.1"/>
</dbReference>
<dbReference type="EMBL" id="PVZS01000033">
    <property type="protein sequence ID" value="PSC02988.1"/>
    <property type="molecule type" value="Genomic_DNA"/>
</dbReference>
<comment type="caution">
    <text evidence="1">The sequence shown here is derived from an EMBL/GenBank/DDBJ whole genome shotgun (WGS) entry which is preliminary data.</text>
</comment>
<dbReference type="GO" id="GO:0016757">
    <property type="term" value="F:glycosyltransferase activity"/>
    <property type="evidence" value="ECO:0007669"/>
    <property type="project" value="InterPro"/>
</dbReference>
<evidence type="ECO:0000313" key="2">
    <source>
        <dbReference type="Proteomes" id="UP000239772"/>
    </source>
</evidence>
<dbReference type="AlphaFoldDB" id="A0A2T1HMW5"/>
<protein>
    <recommendedName>
        <fullName evidence="3">Glycosyltransferase family 8 protein</fullName>
    </recommendedName>
</protein>
<dbReference type="Gene3D" id="3.90.550.10">
    <property type="entry name" value="Spore Coat Polysaccharide Biosynthesis Protein SpsA, Chain A"/>
    <property type="match status" value="1"/>
</dbReference>
<proteinExistence type="predicted"/>
<accession>A0A2T1HMW5</accession>
<evidence type="ECO:0008006" key="3">
    <source>
        <dbReference type="Google" id="ProtNLM"/>
    </source>
</evidence>
<dbReference type="Pfam" id="PF01501">
    <property type="entry name" value="Glyco_transf_8"/>
    <property type="match status" value="1"/>
</dbReference>
<name>A0A2T1HMW5_9HYPH</name>
<dbReference type="InterPro" id="IPR002495">
    <property type="entry name" value="Glyco_trans_8"/>
</dbReference>
<reference evidence="2" key="1">
    <citation type="submission" date="2018-03" db="EMBL/GenBank/DDBJ databases">
        <authorList>
            <person name="Sun L."/>
            <person name="Liu H."/>
            <person name="Chen W."/>
            <person name="Huang K."/>
            <person name="Liu W."/>
            <person name="Gao X."/>
        </authorList>
    </citation>
    <scope>NUCLEOTIDE SEQUENCE [LARGE SCALE GENOMIC DNA]</scope>
    <source>
        <strain evidence="2">SH9</strain>
    </source>
</reference>
<evidence type="ECO:0000313" key="1">
    <source>
        <dbReference type="EMBL" id="PSC02988.1"/>
    </source>
</evidence>
<dbReference type="SUPFAM" id="SSF53448">
    <property type="entry name" value="Nucleotide-diphospho-sugar transferases"/>
    <property type="match status" value="1"/>
</dbReference>
<dbReference type="InterPro" id="IPR029044">
    <property type="entry name" value="Nucleotide-diphossugar_trans"/>
</dbReference>
<gene>
    <name evidence="1" type="ORF">SLNSH_20980</name>
</gene>
<organism evidence="1 2">
    <name type="scientific">Alsobacter soli</name>
    <dbReference type="NCBI Taxonomy" id="2109933"/>
    <lineage>
        <taxon>Bacteria</taxon>
        <taxon>Pseudomonadati</taxon>
        <taxon>Pseudomonadota</taxon>
        <taxon>Alphaproteobacteria</taxon>
        <taxon>Hyphomicrobiales</taxon>
        <taxon>Alsobacteraceae</taxon>
        <taxon>Alsobacter</taxon>
    </lineage>
</organism>
<dbReference type="OrthoDB" id="5672604at2"/>